<dbReference type="InterPro" id="IPR055104">
    <property type="entry name" value="CNOT1_1st"/>
</dbReference>
<dbReference type="GO" id="GO:0030015">
    <property type="term" value="C:CCR4-NOT core complex"/>
    <property type="evidence" value="ECO:0007669"/>
    <property type="project" value="InterPro"/>
</dbReference>
<feature type="domain" description="CCR4-NOT transcription complex subunit 1 CAF1-binding" evidence="15">
    <location>
        <begin position="1089"/>
        <end position="1309"/>
    </location>
</feature>
<evidence type="ECO:0000313" key="20">
    <source>
        <dbReference type="EMBL" id="CAH1732200.1"/>
    </source>
</evidence>
<organism evidence="20 21">
    <name type="scientific">Aphis gossypii</name>
    <name type="common">Cotton aphid</name>
    <dbReference type="NCBI Taxonomy" id="80765"/>
    <lineage>
        <taxon>Eukaryota</taxon>
        <taxon>Metazoa</taxon>
        <taxon>Ecdysozoa</taxon>
        <taxon>Arthropoda</taxon>
        <taxon>Hexapoda</taxon>
        <taxon>Insecta</taxon>
        <taxon>Pterygota</taxon>
        <taxon>Neoptera</taxon>
        <taxon>Paraneoptera</taxon>
        <taxon>Hemiptera</taxon>
        <taxon>Sternorrhyncha</taxon>
        <taxon>Aphidomorpha</taxon>
        <taxon>Aphidoidea</taxon>
        <taxon>Aphididae</taxon>
        <taxon>Aphidini</taxon>
        <taxon>Aphis</taxon>
        <taxon>Aphis</taxon>
    </lineage>
</organism>
<reference evidence="20" key="1">
    <citation type="submission" date="2022-02" db="EMBL/GenBank/DDBJ databases">
        <authorList>
            <person name="King R."/>
        </authorList>
    </citation>
    <scope>NUCLEOTIDE SEQUENCE</scope>
</reference>
<dbReference type="GO" id="GO:0017148">
    <property type="term" value="P:negative regulation of translation"/>
    <property type="evidence" value="ECO:0007669"/>
    <property type="project" value="InterPro"/>
</dbReference>
<feature type="domain" description="CCR4-NOT transcription complex subunit 1 N-terminal" evidence="18">
    <location>
        <begin position="28"/>
        <end position="229"/>
    </location>
</feature>
<dbReference type="GO" id="GO:0060090">
    <property type="term" value="F:molecular adaptor activity"/>
    <property type="evidence" value="ECO:0007669"/>
    <property type="project" value="TreeGrafter"/>
</dbReference>
<dbReference type="Pfam" id="PF04054">
    <property type="entry name" value="Not1"/>
    <property type="match status" value="1"/>
</dbReference>
<keyword evidence="3" id="KW-0963">Cytoplasm</keyword>
<evidence type="ECO:0000256" key="5">
    <source>
        <dbReference type="ARBA" id="ARBA00022845"/>
    </source>
</evidence>
<accession>A0A9P0JCG3</accession>
<dbReference type="GO" id="GO:0005634">
    <property type="term" value="C:nucleus"/>
    <property type="evidence" value="ECO:0007669"/>
    <property type="project" value="UniProtKB-SubCell"/>
</dbReference>
<evidence type="ECO:0000259" key="15">
    <source>
        <dbReference type="Pfam" id="PF16415"/>
    </source>
</evidence>
<keyword evidence="4" id="KW-0678">Repressor</keyword>
<feature type="domain" description="CCR4-Not complex component Not1 C-terminal" evidence="13">
    <location>
        <begin position="2050"/>
        <end position="2422"/>
    </location>
</feature>
<evidence type="ECO:0000259" key="18">
    <source>
        <dbReference type="Pfam" id="PF22940"/>
    </source>
</evidence>
<dbReference type="Gene3D" id="1.25.40.840">
    <property type="entry name" value="CCR4-NOT transcription complex subunit 1 TTP binding domain"/>
    <property type="match status" value="1"/>
</dbReference>
<dbReference type="InterPro" id="IPR032193">
    <property type="entry name" value="CNOT1_TTP_bind"/>
</dbReference>
<dbReference type="Gene3D" id="1.25.40.800">
    <property type="match status" value="1"/>
</dbReference>
<keyword evidence="21" id="KW-1185">Reference proteome</keyword>
<dbReference type="FunFam" id="1.25.40.180:FF:000005">
    <property type="entry name" value="Ccr4-not transcription complex subunit 1 isoform"/>
    <property type="match status" value="1"/>
</dbReference>
<feature type="domain" description="CCR4-NOT transcription complex subunit 1" evidence="14">
    <location>
        <begin position="1440"/>
        <end position="1586"/>
    </location>
</feature>
<evidence type="ECO:0000256" key="12">
    <source>
        <dbReference type="ARBA" id="ARBA00071432"/>
    </source>
</evidence>
<dbReference type="InterPro" id="IPR024557">
    <property type="entry name" value="CNOT1_dom_4"/>
</dbReference>
<comment type="similarity">
    <text evidence="10">Belongs to the CNOT1 family.</text>
</comment>
<dbReference type="InterPro" id="IPR032194">
    <property type="entry name" value="CNOT1_HEAT"/>
</dbReference>
<keyword evidence="5" id="KW-0810">Translation regulation</keyword>
<feature type="domain" description="CCR4-NOT transcription complex subunit 1-like NOT1 connector" evidence="19">
    <location>
        <begin position="1659"/>
        <end position="1868"/>
    </location>
</feature>
<keyword evidence="9" id="KW-0539">Nucleus</keyword>
<feature type="domain" description="CCR4-NOT transcription complex subunit 1 HEAT repeat" evidence="17">
    <location>
        <begin position="509"/>
        <end position="662"/>
    </location>
</feature>
<dbReference type="FunFam" id="1.25.40.800:FF:000001">
    <property type="entry name" value="CCR4-NOT transcription complex subunit 1"/>
    <property type="match status" value="1"/>
</dbReference>
<evidence type="ECO:0000256" key="11">
    <source>
        <dbReference type="ARBA" id="ARBA00032531"/>
    </source>
</evidence>
<evidence type="ECO:0000256" key="1">
    <source>
        <dbReference type="ARBA" id="ARBA00004123"/>
    </source>
</evidence>
<dbReference type="InterPro" id="IPR055454">
    <property type="entry name" value="CNOT1-like_NOT1_connector"/>
</dbReference>
<evidence type="ECO:0000256" key="2">
    <source>
        <dbReference type="ARBA" id="ARBA00004496"/>
    </source>
</evidence>
<dbReference type="PANTHER" id="PTHR13162">
    <property type="entry name" value="CCR4-NOT TRANSCRIPTION COMPLEX"/>
    <property type="match status" value="1"/>
</dbReference>
<comment type="subcellular location">
    <subcellularLocation>
        <location evidence="2">Cytoplasm</location>
    </subcellularLocation>
    <subcellularLocation>
        <location evidence="1">Nucleus</location>
    </subcellularLocation>
</comment>
<dbReference type="PANTHER" id="PTHR13162:SF8">
    <property type="entry name" value="CCR4-NOT TRANSCRIPTION COMPLEX SUBUNIT 1"/>
    <property type="match status" value="1"/>
</dbReference>
<dbReference type="GO" id="GO:0000932">
    <property type="term" value="C:P-body"/>
    <property type="evidence" value="ECO:0007669"/>
    <property type="project" value="TreeGrafter"/>
</dbReference>
<dbReference type="InterPro" id="IPR038535">
    <property type="entry name" value="CNOT1_TTP_bind_sf"/>
</dbReference>
<dbReference type="Pfam" id="PF23590">
    <property type="entry name" value="NOT1_connector"/>
    <property type="match status" value="1"/>
</dbReference>
<keyword evidence="8" id="KW-0804">Transcription</keyword>
<protein>
    <recommendedName>
        <fullName evidence="12">CCR4-NOT transcription complex subunit 1</fullName>
    </recommendedName>
    <alternativeName>
        <fullName evidence="11">CCR4-associated factor 1</fullName>
    </alternativeName>
</protein>
<dbReference type="Pfam" id="PF12842">
    <property type="entry name" value="DUF3819"/>
    <property type="match status" value="1"/>
</dbReference>
<dbReference type="EMBL" id="OU899036">
    <property type="protein sequence ID" value="CAH1732200.1"/>
    <property type="molecule type" value="Genomic_DNA"/>
</dbReference>
<evidence type="ECO:0000256" key="4">
    <source>
        <dbReference type="ARBA" id="ARBA00022491"/>
    </source>
</evidence>
<proteinExistence type="inferred from homology"/>
<evidence type="ECO:0000256" key="8">
    <source>
        <dbReference type="ARBA" id="ARBA00023163"/>
    </source>
</evidence>
<dbReference type="Gene3D" id="1.25.40.790">
    <property type="match status" value="1"/>
</dbReference>
<evidence type="ECO:0000259" key="16">
    <source>
        <dbReference type="Pfam" id="PF16417"/>
    </source>
</evidence>
<dbReference type="Pfam" id="PF16417">
    <property type="entry name" value="CNOT1_TTP_bind"/>
    <property type="match status" value="1"/>
</dbReference>
<dbReference type="InterPro" id="IPR032191">
    <property type="entry name" value="CNOT1_CAF1_bind"/>
</dbReference>
<dbReference type="Pfam" id="PF16418">
    <property type="entry name" value="CNOT1_HEAT"/>
    <property type="match status" value="1"/>
</dbReference>
<dbReference type="FunFam" id="1.25.40.790:FF:000001">
    <property type="entry name" value="Ccr4-not transcription complex subunit 1 isoform"/>
    <property type="match status" value="1"/>
</dbReference>
<evidence type="ECO:0000256" key="3">
    <source>
        <dbReference type="ARBA" id="ARBA00022490"/>
    </source>
</evidence>
<feature type="domain" description="CCR4-NOT transcription complex subunit 1 TTP binding" evidence="16">
    <location>
        <begin position="834"/>
        <end position="1004"/>
    </location>
</feature>
<evidence type="ECO:0000259" key="19">
    <source>
        <dbReference type="Pfam" id="PF23590"/>
    </source>
</evidence>
<dbReference type="GO" id="GO:0000288">
    <property type="term" value="P:nuclear-transcribed mRNA catabolic process, deadenylation-dependent decay"/>
    <property type="evidence" value="ECO:0007669"/>
    <property type="project" value="TreeGrafter"/>
</dbReference>
<sequence>MNLDSLSYTLAQISYLVSNLSKKNYKPSVQEISDVIQLQGFEADRHLFRCLFSHIDLKDTEGPRNTSHKDYYQAQLLAHQCTTLLNKPSLTSILCFALDNPLYSQKIQKPSIQHFTQLSRILHLSPVQEVVFGLVCLESTLYSTYALQFVKQKLPLLIKNYINSDTNSNQVVEGGLHDSSPEVLHLILSHVFNVDEQLFGISKEVKKVLLLNLRRDFPLEVAPVLLAPLIYSDKPDHPMDKINSDTSTIPKIMENPSLPNLIMEMGYSVCSSLEECRRNLLSVTNGCVPSITFGPESVAKVISMMIRTHTGLDSQLPLPYWTDDDADHDADKISSNSITWNIEVFVNTIKELNPSLSWMDLIKELDHEHFYVKDRQGLVLLFLALRLGLNSPGYHIENFPINMIYRRWKNSDAQMSLIQHILRSSDVFCFADYPYRSVSIDSLKTIPDADNKDINTWRSIELVDLLIYLAERGFYYEVQECLKFPAQKCPDILALALIESNGPLNIVRHEIISSLMPIFLGNHSNSAIILHHAWNHQNVGLKHTLAQAMSDWYMRSDYDSVKLSRILDIAQDLKALSLLLSVQQFPFIIDLACLASRREYLKLDKWLTDKIHEQGEGFVSACVKFIQKRYPQLCGSSAKEENTSKYTPLSSETLLIILNCLRNITGTVSQELTETIIQMVTTYTNIYMPKAPSIRVNPAGPPTPIFRPTHQRPIGQIEGPALQVMVDQLTGLATSLASLGLNPATQNTSTFTLPGSLGQLVQAPGSPSRSLVGNVSGLGGFSIMTPSTINAPGPNISSQLSGSSNMLGRLPQQQALPSVIGKSSHTIDNSLFMDGNVPVSVPKDIEDEANSYFQRIYNLAPHNSLSIDEVLETLKRFQESPVKREREVFCCMLRNLFEEYRFFPAYPEKELITTAHLFGGIIEHNLVSNYKALGLALRFILDALKKSPNSKMYNFGITALDRFKNRLKDYHQYCSHITAIPHFHQFPQHLIEFVEYGKNSQEPPATSRIPDLVGISNSTIPSGTFIPSLHNIFKAQSITTTTTTTTPMTCTSSKLVTTNSLLTSRPSIANTTNIDTLLVATEKDDKLIVPPENLQDKIAFIFNNLSQINLQTKCDEIREIINNDYLQWLSQYLVMKRVSIEFNFHSLYSNFLDCLNNEKLNFLINLETFRNIRILLRSDKGMDNFSDRSLLKNLGHWLGMITLAKNKPLILDDINLKMLLVEAYNKGHQELLFTVPFIAKVLESCAKSRVFKPRNPWTMSLMNCLAELHQEPELKLTLKFEVEVLCKALNIDIQDLKPGYVLKNPEIAKNLIPQLSDEENSKPPIHCVLDLPKPVTTSQQHTPIYQTISSQQHSMIPTISSMNSNSRFNDELVGHVVSAGGVTSMSSNGCIGISGMTEMSPTLPSFEPKYNYVTFNAANSAQIMSMIVINPQIPLFVNHPALKNYVQAVIERSILDWLNPVVDRSVKVAATTTENIVKKDFGMDPDESHLRKAAHCMVRNLTSGLAMITCREQVVQLLTSNLKQHFLSVLMTPTQNQKEMIDQACSMCANDNLELACAFVQKTATEKAVIEIDKYLKTEFERRNVSRMEGRRYCDPMVMSGQAEYLPDSLRNKIGLPLPLMISVYEEYARNIPGFLPVDREAVSLFMPKPTIQLDEMTVMYEKIISEIEVLLQLYISNQRLLTNTTQPANLHSVLEAMISLRRSRDIVNATNIIHKVVESFLEGLCPPANQDLDMSIRYRDVHLNIIRAFQDPRAYNMQWTNKILTKAVVESREEIRFNIEAIDIFIRAGMLNIGIYDMHLAMSMDNGVNYVSIVYVKQFLQHYLIDNRSNSPINESHFQATIEALNTIVLSGRPIPDGLTVLLEMIRPSQTDNNLINQLVGSTSTNTSHSLLQGRDYDDPPGLLEKTEFLLKEWLTIYNTAPNRDTSKTFGSYIQQMNVQGILKSDDIITRFFRLSTQMMVELCYRQIPDQTQSPSTIRAKLFHTIDAYVKLIVLLIKHSGDANAVTTKTNLLNKVLGIVVGVLLQDHDVQATDFHQLPYHRILITLFLDLNAPDPILESINYPILAVFCHTFHLLRPRKVPGFTYAWLELISHRIFIGRLLGLSTQQKRSYEQTSTNDLQGWNFYAQLLVDLFKYLAPFLRNAELAKPVHLLYKGTLRVLLILLHDFPEFLCEYHYGFCDVIPPNCIQMRNLILSAFPRHMRLPDPFTPNLKVDVLQEISLAPKISPDFQSYIQPISFKKDLDLYLKTRSPVTFLSEIRTTLQQSCCEPGMRYDLSLLNAIVLYVGTQAIQQIRSKGLVPNTSTITHSAHMDIFQNLSVDLDTEGRYLFLNAIANQLRYPNSHTHYFSCTLLYLFAEANSEVIQEQITRVLLERLIVNRPHPWGLLITFIELIKNPAYKFWTHEFVHCAPEIEKLFESVARSCMVTKQPTTAMDDENLPNI</sequence>
<evidence type="ECO:0000259" key="17">
    <source>
        <dbReference type="Pfam" id="PF16418"/>
    </source>
</evidence>
<dbReference type="Proteomes" id="UP001154329">
    <property type="component" value="Chromosome 3"/>
</dbReference>
<dbReference type="GO" id="GO:0031047">
    <property type="term" value="P:regulatory ncRNA-mediated gene silencing"/>
    <property type="evidence" value="ECO:0007669"/>
    <property type="project" value="UniProtKB-KW"/>
</dbReference>
<gene>
    <name evidence="20" type="ORF">APHIGO_LOCUS8744</name>
</gene>
<keyword evidence="7" id="KW-0943">RNA-mediated gene silencing</keyword>
<reference evidence="20" key="2">
    <citation type="submission" date="2022-10" db="EMBL/GenBank/DDBJ databases">
        <authorList>
            <consortium name="ENA_rothamsted_submissions"/>
            <consortium name="culmorum"/>
            <person name="King R."/>
        </authorList>
    </citation>
    <scope>NUCLEOTIDE SEQUENCE</scope>
</reference>
<evidence type="ECO:0000313" key="21">
    <source>
        <dbReference type="Proteomes" id="UP001154329"/>
    </source>
</evidence>
<evidence type="ECO:0000259" key="14">
    <source>
        <dbReference type="Pfam" id="PF12842"/>
    </source>
</evidence>
<dbReference type="CDD" id="cd20710">
    <property type="entry name" value="NOT1_connector"/>
    <property type="match status" value="1"/>
</dbReference>
<dbReference type="Gene3D" id="1.25.40.180">
    <property type="match status" value="1"/>
</dbReference>
<keyword evidence="6" id="KW-0805">Transcription regulation</keyword>
<evidence type="ECO:0000256" key="7">
    <source>
        <dbReference type="ARBA" id="ARBA00023158"/>
    </source>
</evidence>
<dbReference type="InterPro" id="IPR040398">
    <property type="entry name" value="Not1"/>
</dbReference>
<evidence type="ECO:0000256" key="9">
    <source>
        <dbReference type="ARBA" id="ARBA00023242"/>
    </source>
</evidence>
<evidence type="ECO:0000256" key="6">
    <source>
        <dbReference type="ARBA" id="ARBA00023015"/>
    </source>
</evidence>
<name>A0A9P0JCG3_APHGO</name>
<dbReference type="OrthoDB" id="1933107at2759"/>
<dbReference type="Pfam" id="PF16415">
    <property type="entry name" value="CNOT1_CAF1_bind"/>
    <property type="match status" value="1"/>
</dbReference>
<dbReference type="InterPro" id="IPR007196">
    <property type="entry name" value="CCR4-Not_Not1_C"/>
</dbReference>
<evidence type="ECO:0000256" key="10">
    <source>
        <dbReference type="ARBA" id="ARBA00025717"/>
    </source>
</evidence>
<dbReference type="FunFam" id="1.25.40.840:FF:000001">
    <property type="entry name" value="Ccr4-not transcription complex subunit 1 isoform"/>
    <property type="match status" value="1"/>
</dbReference>
<dbReference type="Pfam" id="PF22940">
    <property type="entry name" value="CNOT1_1st"/>
    <property type="match status" value="1"/>
</dbReference>
<evidence type="ECO:0000259" key="13">
    <source>
        <dbReference type="Pfam" id="PF04054"/>
    </source>
</evidence>